<dbReference type="AlphaFoldDB" id="A0A8H4VQ68"/>
<keyword evidence="3" id="KW-1185">Reference proteome</keyword>
<name>A0A8H4VQ68_9AGAR</name>
<dbReference type="EMBL" id="JAACJL010000032">
    <property type="protein sequence ID" value="KAF4616034.1"/>
    <property type="molecule type" value="Genomic_DNA"/>
</dbReference>
<reference evidence="2 3" key="1">
    <citation type="submission" date="2019-12" db="EMBL/GenBank/DDBJ databases">
        <authorList>
            <person name="Floudas D."/>
            <person name="Bentzer J."/>
            <person name="Ahren D."/>
            <person name="Johansson T."/>
            <person name="Persson P."/>
            <person name="Tunlid A."/>
        </authorList>
    </citation>
    <scope>NUCLEOTIDE SEQUENCE [LARGE SCALE GENOMIC DNA]</scope>
    <source>
        <strain evidence="2 3">CBS 102.39</strain>
    </source>
</reference>
<keyword evidence="1" id="KW-0812">Transmembrane</keyword>
<keyword evidence="1" id="KW-1133">Transmembrane helix</keyword>
<gene>
    <name evidence="2" type="ORF">D9613_011370</name>
</gene>
<feature type="transmembrane region" description="Helical" evidence="1">
    <location>
        <begin position="104"/>
        <end position="124"/>
    </location>
</feature>
<evidence type="ECO:0000313" key="3">
    <source>
        <dbReference type="Proteomes" id="UP000521872"/>
    </source>
</evidence>
<sequence length="200" mass="22515">MILRVYALYGRSNYILGFLGVLWTVQIILSSIGINTGFAVPLPPGLVGCIFSGSNPLFPAIWVTPLITDTFIFALTMWRTRSYINSRRTRNSVPTLQLFMRDGLMYFLAIFSANLLNMLLFFLAPQDLKALAASFSQLLTATMVSRLVLNLRSLSVHEGTGNSQYMTSFVARTVMQLGEEMDTYGSDIPLKDIRRNYAYR</sequence>
<accession>A0A8H4VQ68</accession>
<comment type="caution">
    <text evidence="2">The sequence shown here is derived from an EMBL/GenBank/DDBJ whole genome shotgun (WGS) entry which is preliminary data.</text>
</comment>
<keyword evidence="1" id="KW-0472">Membrane</keyword>
<feature type="transmembrane region" description="Helical" evidence="1">
    <location>
        <begin position="12"/>
        <end position="40"/>
    </location>
</feature>
<organism evidence="2 3">
    <name type="scientific">Agrocybe pediades</name>
    <dbReference type="NCBI Taxonomy" id="84607"/>
    <lineage>
        <taxon>Eukaryota</taxon>
        <taxon>Fungi</taxon>
        <taxon>Dikarya</taxon>
        <taxon>Basidiomycota</taxon>
        <taxon>Agaricomycotina</taxon>
        <taxon>Agaricomycetes</taxon>
        <taxon>Agaricomycetidae</taxon>
        <taxon>Agaricales</taxon>
        <taxon>Agaricineae</taxon>
        <taxon>Strophariaceae</taxon>
        <taxon>Agrocybe</taxon>
    </lineage>
</organism>
<feature type="transmembrane region" description="Helical" evidence="1">
    <location>
        <begin position="60"/>
        <end position="78"/>
    </location>
</feature>
<proteinExistence type="predicted"/>
<evidence type="ECO:0000313" key="2">
    <source>
        <dbReference type="EMBL" id="KAF4616034.1"/>
    </source>
</evidence>
<evidence type="ECO:0000256" key="1">
    <source>
        <dbReference type="SAM" id="Phobius"/>
    </source>
</evidence>
<protein>
    <submittedName>
        <fullName evidence="2">Uncharacterized protein</fullName>
    </submittedName>
</protein>
<dbReference type="Proteomes" id="UP000521872">
    <property type="component" value="Unassembled WGS sequence"/>
</dbReference>